<gene>
    <name evidence="1" type="ORF">MIZ03_2308</name>
</gene>
<keyword evidence="2" id="KW-1185">Reference proteome</keyword>
<name>A0ABN6D5X1_9BURK</name>
<dbReference type="Proteomes" id="UP000824366">
    <property type="component" value="Chromosome"/>
</dbReference>
<organism evidence="1 2">
    <name type="scientific">Rhodoferax lithotrophicus</name>
    <dbReference type="NCBI Taxonomy" id="2798804"/>
    <lineage>
        <taxon>Bacteria</taxon>
        <taxon>Pseudomonadati</taxon>
        <taxon>Pseudomonadota</taxon>
        <taxon>Betaproteobacteria</taxon>
        <taxon>Burkholderiales</taxon>
        <taxon>Comamonadaceae</taxon>
        <taxon>Rhodoferax</taxon>
    </lineage>
</organism>
<proteinExistence type="predicted"/>
<protein>
    <submittedName>
        <fullName evidence="1">Uncharacterized protein</fullName>
    </submittedName>
</protein>
<evidence type="ECO:0000313" key="1">
    <source>
        <dbReference type="EMBL" id="BCO27420.1"/>
    </source>
</evidence>
<reference evidence="1 2" key="1">
    <citation type="journal article" date="2021" name="Microbiol. Spectr.">
        <title>A Single Bacterium Capable of Oxidation and Reduction of Iron at Circumneutral pH.</title>
        <authorList>
            <person name="Kato S."/>
            <person name="Ohkuma M."/>
        </authorList>
    </citation>
    <scope>NUCLEOTIDE SEQUENCE [LARGE SCALE GENOMIC DNA]</scope>
    <source>
        <strain evidence="1 2">MIZ03</strain>
    </source>
</reference>
<dbReference type="Pfam" id="PF22657">
    <property type="entry name" value="SSB_1"/>
    <property type="match status" value="1"/>
</dbReference>
<sequence length="44" mass="4966">MSFASIAERLAHQDIGSSWIFKGFLATPLGTKQLVFHIQEFVKD</sequence>
<dbReference type="EMBL" id="AP024238">
    <property type="protein sequence ID" value="BCO27420.1"/>
    <property type="molecule type" value="Genomic_DNA"/>
</dbReference>
<evidence type="ECO:0000313" key="2">
    <source>
        <dbReference type="Proteomes" id="UP000824366"/>
    </source>
</evidence>
<accession>A0ABN6D5X1</accession>
<dbReference type="InterPro" id="IPR023646">
    <property type="entry name" value="Prisomal_replication_PriB"/>
</dbReference>